<keyword evidence="5" id="KW-0862">Zinc</keyword>
<dbReference type="PROSITE" id="PS51184">
    <property type="entry name" value="JMJC"/>
    <property type="match status" value="1"/>
</dbReference>
<dbReference type="InterPro" id="IPR047970">
    <property type="entry name" value="KDM5A_PHD2"/>
</dbReference>
<evidence type="ECO:0000256" key="4">
    <source>
        <dbReference type="ARBA" id="ARBA00022771"/>
    </source>
</evidence>
<evidence type="ECO:0000313" key="15">
    <source>
        <dbReference type="Proteomes" id="UP000515158"/>
    </source>
</evidence>
<dbReference type="InParanoid" id="A0A6P9A4S7"/>
<evidence type="ECO:0000313" key="16">
    <source>
        <dbReference type="RefSeq" id="XP_034251596.1"/>
    </source>
</evidence>
<evidence type="ECO:0000256" key="7">
    <source>
        <dbReference type="ARBA" id="ARBA00022964"/>
    </source>
</evidence>
<keyword evidence="6" id="KW-0156">Chromatin regulator</keyword>
<dbReference type="Pfam" id="PF21323">
    <property type="entry name" value="KDM5_C-hel"/>
    <property type="match status" value="1"/>
</dbReference>
<dbReference type="GO" id="GO:0008270">
    <property type="term" value="F:zinc ion binding"/>
    <property type="evidence" value="ECO:0007669"/>
    <property type="project" value="UniProtKB-KW"/>
</dbReference>
<name>A0A6P9A4S7_THRPL</name>
<reference evidence="16" key="1">
    <citation type="submission" date="2025-08" db="UniProtKB">
        <authorList>
            <consortium name="RefSeq"/>
        </authorList>
    </citation>
    <scope>IDENTIFICATION</scope>
    <source>
        <tissue evidence="16">Total insect</tissue>
    </source>
</reference>
<feature type="region of interest" description="Disordered" evidence="11">
    <location>
        <begin position="1"/>
        <end position="29"/>
    </location>
</feature>
<dbReference type="Gene3D" id="3.30.40.10">
    <property type="entry name" value="Zinc/RING finger domain, C3HC4 (zinc finger)"/>
    <property type="match status" value="3"/>
</dbReference>
<keyword evidence="3" id="KW-0677">Repeat</keyword>
<evidence type="ECO:0000256" key="11">
    <source>
        <dbReference type="SAM" id="MobiDB-lite"/>
    </source>
</evidence>
<evidence type="ECO:0000259" key="12">
    <source>
        <dbReference type="PROSITE" id="PS50016"/>
    </source>
</evidence>
<keyword evidence="15" id="KW-1185">Reference proteome</keyword>
<organism evidence="16">
    <name type="scientific">Thrips palmi</name>
    <name type="common">Melon thrips</name>
    <dbReference type="NCBI Taxonomy" id="161013"/>
    <lineage>
        <taxon>Eukaryota</taxon>
        <taxon>Metazoa</taxon>
        <taxon>Ecdysozoa</taxon>
        <taxon>Arthropoda</taxon>
        <taxon>Hexapoda</taxon>
        <taxon>Insecta</taxon>
        <taxon>Pterygota</taxon>
        <taxon>Neoptera</taxon>
        <taxon>Paraneoptera</taxon>
        <taxon>Thysanoptera</taxon>
        <taxon>Terebrantia</taxon>
        <taxon>Thripoidea</taxon>
        <taxon>Thripidae</taxon>
        <taxon>Thrips</taxon>
    </lineage>
</organism>
<dbReference type="GO" id="GO:0000785">
    <property type="term" value="C:chromatin"/>
    <property type="evidence" value="ECO:0007669"/>
    <property type="project" value="TreeGrafter"/>
</dbReference>
<dbReference type="Pfam" id="PF02373">
    <property type="entry name" value="JmjC"/>
    <property type="match status" value="1"/>
</dbReference>
<dbReference type="Pfam" id="PF08429">
    <property type="entry name" value="PLU-1"/>
    <property type="match status" value="1"/>
</dbReference>
<comment type="subcellular location">
    <subcellularLocation>
        <location evidence="1">Nucleus</location>
    </subcellularLocation>
</comment>
<keyword evidence="9" id="KW-0539">Nucleus</keyword>
<feature type="domain" description="JmjC" evidence="14">
    <location>
        <begin position="238"/>
        <end position="391"/>
    </location>
</feature>
<dbReference type="InterPro" id="IPR048615">
    <property type="entry name" value="KDM5_C-hel"/>
</dbReference>
<keyword evidence="4 10" id="KW-0863">Zinc-finger</keyword>
<keyword evidence="7" id="KW-0560">Oxidoreductase</keyword>
<evidence type="ECO:0000256" key="1">
    <source>
        <dbReference type="ARBA" id="ARBA00004123"/>
    </source>
</evidence>
<gene>
    <name evidence="16" type="primary">LOC117651574</name>
</gene>
<dbReference type="Pfam" id="PF00628">
    <property type="entry name" value="PHD"/>
    <property type="match status" value="1"/>
</dbReference>
<feature type="region of interest" description="Disordered" evidence="11">
    <location>
        <begin position="1266"/>
        <end position="1309"/>
    </location>
</feature>
<dbReference type="SMART" id="SM00558">
    <property type="entry name" value="JmjC"/>
    <property type="match status" value="1"/>
</dbReference>
<proteinExistence type="predicted"/>
<feature type="domain" description="JmjN" evidence="13">
    <location>
        <begin position="35"/>
        <end position="76"/>
    </location>
</feature>
<keyword evidence="7" id="KW-0223">Dioxygenase</keyword>
<dbReference type="PROSITE" id="PS50016">
    <property type="entry name" value="ZF_PHD_2"/>
    <property type="match status" value="2"/>
</dbReference>
<dbReference type="PROSITE" id="PS01359">
    <property type="entry name" value="ZF_PHD_1"/>
    <property type="match status" value="2"/>
</dbReference>
<dbReference type="InterPro" id="IPR019786">
    <property type="entry name" value="Zinc_finger_PHD-type_CS"/>
</dbReference>
<dbReference type="SUPFAM" id="SSF51197">
    <property type="entry name" value="Clavaminate synthase-like"/>
    <property type="match status" value="1"/>
</dbReference>
<evidence type="ECO:0000256" key="8">
    <source>
        <dbReference type="ARBA" id="ARBA00023004"/>
    </source>
</evidence>
<evidence type="ECO:0000259" key="14">
    <source>
        <dbReference type="PROSITE" id="PS51184"/>
    </source>
</evidence>
<sequence length="1362" mass="155661">MESGEDTPSIETSEQGSERSDSPGCDDQLFNFPYAPTFEPTAEEFRDPTAYISKIRSEAERFGVCKIKPPEDWCPPFAADTEKFRFTPRVQHVTAKLERECPNCGNSKNNGAQLYCCLCYDMYHVACLDPIHAEKDDDMWWCSRCVRGEEQVPQDASLSDQRYTLSQFGNLADKFKSEYFNSPPALIAAKTVEHDFWRLKSSHDEEVSVEFGDSLSSEEYASGFPKSHHRSDPPEIREYFRSPWNLHNLARLENSVLHHVKEAQLHVPVVDVGMCFTTHGWVQAPHWLYSVSYLHWGERRTWYVVPGESAEKFESFILAQTPPTPLAVTPEKLWEADFPVYRLEQNAAEFVILFPRSYQLNFSHGFNFAECVLYAPPDWIEFGGDCEAYYSSKRRPNLFSHSEILCRMACSWPCLDSALRPAVFEDLKDLLSDHRVQVKRAYRKGVTNSSKEMMEAMPWGERRCAICHSICFLSAVTCVCDAERMVCLDHLSCLCDCDYSNYTLRYRYSDEEIPKLLSNLSCWVEELNTWQQKVAELYKKGAEKEDLDAFKKLFSEAQENQFPESDLYQRLKSTIEEATQLAELCSQLSNRKVRTRTYTTTDAKVKLSLEELNSLCGAVGDLACRIPEGDAVMSLLRRAENCRRHAVELLAQDAPDSSELDECSEQAGGLDIHFPEVSVLKQRIVQVEWLDEVNALRESPEQVTMYALRRLISIGIELPPHTRVEQALTELQVLLRSVEDWQERAKICLDVKCRQNINILESLLEEAKNIPAFLPNIQVLHNVLKKGKEWITKVDAMQKSEEYPYLDSLEKLVNGGRGIPLDLEQLPLLEQQVTAAKAWRDRTSRTFLRKNSLYTLMQALAPRTVVGVESLHTSKTLQQMQYQQLYQASDINSVDSATVVQVFKKAEIQEMMSMRELRAQNTQKRMRDPGNAVYCVCRRGAHGFMLQCELCKDSFHASCVPLPKTTGTKARLLTPAQQIAAAASREVKFLCPCCLRSRRPRLETILSLLVTMHKVPVRLPEGDALKCLTERAMNWQDRARQTLATEELASALAKLSVLSQKLVEAAAREKTEKIISSELKKAASKPELGINMMAIRASHSSGVEKLYYNENDEQNTSFSNSEHAYSSASKSVQGPCNNSGPPSNKGKVNMHGPLLSLSDGVRVKLEELMMEGDLLEVSLDETQHIWRILQATKPPQNFKYPDIDDIEHELMASQVERERMMHEHKKERRRKHSEIDMGTSYPVPQRKPRMSFPKDFDKIRRPRLKGMKKTFKRDMGPMRGPRKQGDGRSFQPRKGKRGTSDEDNDECSARPCLHPLEREVDWVQCDGGCELWFHLFCVGLDKRDVKEDEDFICRVCQARGPS</sequence>
<dbReference type="SMART" id="SM00545">
    <property type="entry name" value="JmjN"/>
    <property type="match status" value="1"/>
</dbReference>
<dbReference type="Proteomes" id="UP000515158">
    <property type="component" value="Unplaced"/>
</dbReference>
<feature type="domain" description="PHD-type" evidence="12">
    <location>
        <begin position="98"/>
        <end position="148"/>
    </location>
</feature>
<dbReference type="InterPro" id="IPR011011">
    <property type="entry name" value="Znf_FYVE_PHD"/>
</dbReference>
<dbReference type="Pfam" id="PF02375">
    <property type="entry name" value="JmjN"/>
    <property type="match status" value="1"/>
</dbReference>
<dbReference type="CDD" id="cd15606">
    <property type="entry name" value="PHD2_KDM5A"/>
    <property type="match status" value="1"/>
</dbReference>
<evidence type="ECO:0000259" key="13">
    <source>
        <dbReference type="PROSITE" id="PS51183"/>
    </source>
</evidence>
<dbReference type="PROSITE" id="PS51183">
    <property type="entry name" value="JMJN"/>
    <property type="match status" value="1"/>
</dbReference>
<keyword evidence="8" id="KW-0408">Iron</keyword>
<dbReference type="InterPro" id="IPR013083">
    <property type="entry name" value="Znf_RING/FYVE/PHD"/>
</dbReference>
<evidence type="ECO:0000256" key="10">
    <source>
        <dbReference type="PROSITE-ProRule" id="PRU00146"/>
    </source>
</evidence>
<dbReference type="InterPro" id="IPR004198">
    <property type="entry name" value="Znf_C5HC2"/>
</dbReference>
<dbReference type="InterPro" id="IPR013637">
    <property type="entry name" value="Lys_sp_deMease-like_dom"/>
</dbReference>
<dbReference type="InterPro" id="IPR003349">
    <property type="entry name" value="JmjN"/>
</dbReference>
<feature type="region of interest" description="Disordered" evidence="11">
    <location>
        <begin position="1224"/>
        <end position="1253"/>
    </location>
</feature>
<dbReference type="PANTHER" id="PTHR10694:SF33">
    <property type="entry name" value="LYSINE-SPECIFIC DEMETHYLASE 5"/>
    <property type="match status" value="1"/>
</dbReference>
<dbReference type="InterPro" id="IPR003347">
    <property type="entry name" value="JmjC_dom"/>
</dbReference>
<dbReference type="GO" id="GO:0006355">
    <property type="term" value="P:regulation of DNA-templated transcription"/>
    <property type="evidence" value="ECO:0007669"/>
    <property type="project" value="TreeGrafter"/>
</dbReference>
<dbReference type="InterPro" id="IPR019787">
    <property type="entry name" value="Znf_PHD-finger"/>
</dbReference>
<accession>A0A6P9A4S7</accession>
<dbReference type="PANTHER" id="PTHR10694">
    <property type="entry name" value="LYSINE-SPECIFIC DEMETHYLASE"/>
    <property type="match status" value="1"/>
</dbReference>
<dbReference type="GO" id="GO:0034647">
    <property type="term" value="F:histone H3K4me/H3K4me2/H3K4me3 demethylase activity"/>
    <property type="evidence" value="ECO:0007669"/>
    <property type="project" value="TreeGrafter"/>
</dbReference>
<feature type="domain" description="PHD-type" evidence="12">
    <location>
        <begin position="932"/>
        <end position="997"/>
    </location>
</feature>
<dbReference type="CDD" id="cd15610">
    <property type="entry name" value="PHD3_KDM5A_like"/>
    <property type="match status" value="1"/>
</dbReference>
<keyword evidence="2" id="KW-0479">Metal-binding</keyword>
<dbReference type="OrthoDB" id="1678912at2759"/>
<evidence type="ECO:0000256" key="6">
    <source>
        <dbReference type="ARBA" id="ARBA00022853"/>
    </source>
</evidence>
<dbReference type="KEGG" id="tpal:117651574"/>
<dbReference type="Gene3D" id="2.60.120.650">
    <property type="entry name" value="Cupin"/>
    <property type="match status" value="1"/>
</dbReference>
<feature type="region of interest" description="Disordered" evidence="11">
    <location>
        <begin position="1114"/>
        <end position="1152"/>
    </location>
</feature>
<dbReference type="Pfam" id="PF02928">
    <property type="entry name" value="zf-C5HC2"/>
    <property type="match status" value="1"/>
</dbReference>
<evidence type="ECO:0000256" key="9">
    <source>
        <dbReference type="ARBA" id="ARBA00023242"/>
    </source>
</evidence>
<dbReference type="RefSeq" id="XP_034251596.1">
    <property type="nucleotide sequence ID" value="XM_034395705.1"/>
</dbReference>
<dbReference type="GO" id="GO:0005634">
    <property type="term" value="C:nucleus"/>
    <property type="evidence" value="ECO:0007669"/>
    <property type="project" value="UniProtKB-SubCell"/>
</dbReference>
<dbReference type="GeneID" id="117651574"/>
<evidence type="ECO:0000256" key="2">
    <source>
        <dbReference type="ARBA" id="ARBA00022723"/>
    </source>
</evidence>
<feature type="compositionally biased region" description="Polar residues" evidence="11">
    <location>
        <begin position="1114"/>
        <end position="1142"/>
    </location>
</feature>
<dbReference type="SUPFAM" id="SSF57903">
    <property type="entry name" value="FYVE/PHD zinc finger"/>
    <property type="match status" value="3"/>
</dbReference>
<protein>
    <submittedName>
        <fullName evidence="16">Lysine-specific demethylase 5A-like</fullName>
    </submittedName>
</protein>
<evidence type="ECO:0000256" key="3">
    <source>
        <dbReference type="ARBA" id="ARBA00022737"/>
    </source>
</evidence>
<evidence type="ECO:0000256" key="5">
    <source>
        <dbReference type="ARBA" id="ARBA00022833"/>
    </source>
</evidence>
<dbReference type="SMART" id="SM00249">
    <property type="entry name" value="PHD"/>
    <property type="match status" value="3"/>
</dbReference>
<dbReference type="InterPro" id="IPR001965">
    <property type="entry name" value="Znf_PHD"/>
</dbReference>